<gene>
    <name evidence="1" type="ORF">LOK49_LG13G00373</name>
</gene>
<protein>
    <submittedName>
        <fullName evidence="1">Uncharacterized protein</fullName>
    </submittedName>
</protein>
<dbReference type="Proteomes" id="UP001060215">
    <property type="component" value="Chromosome 14"/>
</dbReference>
<organism evidence="1 2">
    <name type="scientific">Camellia lanceoleosa</name>
    <dbReference type="NCBI Taxonomy" id="1840588"/>
    <lineage>
        <taxon>Eukaryota</taxon>
        <taxon>Viridiplantae</taxon>
        <taxon>Streptophyta</taxon>
        <taxon>Embryophyta</taxon>
        <taxon>Tracheophyta</taxon>
        <taxon>Spermatophyta</taxon>
        <taxon>Magnoliopsida</taxon>
        <taxon>eudicotyledons</taxon>
        <taxon>Gunneridae</taxon>
        <taxon>Pentapetalae</taxon>
        <taxon>asterids</taxon>
        <taxon>Ericales</taxon>
        <taxon>Theaceae</taxon>
        <taxon>Camellia</taxon>
    </lineage>
</organism>
<proteinExistence type="predicted"/>
<sequence length="107" mass="11525">MQIYTLYPSSPSLLSAPLQLRRPPSPAAASPPPPSATAAASLQISIQHRTASTFPSFNPPKHSQQQTHNHNNHNFNSNTNLHLNLPPQSSSSSSEANMVAHERIVLG</sequence>
<name>A0ACC0FMP2_9ERIC</name>
<reference evidence="1 2" key="1">
    <citation type="journal article" date="2022" name="Plant J.">
        <title>Chromosome-level genome of Camellia lanceoleosa provides a valuable resource for understanding genome evolution and self-incompatibility.</title>
        <authorList>
            <person name="Gong W."/>
            <person name="Xiao S."/>
            <person name="Wang L."/>
            <person name="Liao Z."/>
            <person name="Chang Y."/>
            <person name="Mo W."/>
            <person name="Hu G."/>
            <person name="Li W."/>
            <person name="Zhao G."/>
            <person name="Zhu H."/>
            <person name="Hu X."/>
            <person name="Ji K."/>
            <person name="Xiang X."/>
            <person name="Song Q."/>
            <person name="Yuan D."/>
            <person name="Jin S."/>
            <person name="Zhang L."/>
        </authorList>
    </citation>
    <scope>NUCLEOTIDE SEQUENCE [LARGE SCALE GENOMIC DNA]</scope>
    <source>
        <strain evidence="1">SQ_2022a</strain>
    </source>
</reference>
<evidence type="ECO:0000313" key="2">
    <source>
        <dbReference type="Proteomes" id="UP001060215"/>
    </source>
</evidence>
<accession>A0ACC0FMP2</accession>
<dbReference type="EMBL" id="CM045771">
    <property type="protein sequence ID" value="KAI7990056.1"/>
    <property type="molecule type" value="Genomic_DNA"/>
</dbReference>
<comment type="caution">
    <text evidence="1">The sequence shown here is derived from an EMBL/GenBank/DDBJ whole genome shotgun (WGS) entry which is preliminary data.</text>
</comment>
<evidence type="ECO:0000313" key="1">
    <source>
        <dbReference type="EMBL" id="KAI7990056.1"/>
    </source>
</evidence>
<keyword evidence="2" id="KW-1185">Reference proteome</keyword>